<dbReference type="AlphaFoldDB" id="A0A7W0HJ49"/>
<organism evidence="5 6">
    <name type="scientific">Desulfosalsimonas propionicica</name>
    <dbReference type="NCBI Taxonomy" id="332175"/>
    <lineage>
        <taxon>Bacteria</taxon>
        <taxon>Pseudomonadati</taxon>
        <taxon>Thermodesulfobacteriota</taxon>
        <taxon>Desulfobacteria</taxon>
        <taxon>Desulfobacterales</taxon>
        <taxon>Desulfosalsimonadaceae</taxon>
        <taxon>Desulfosalsimonas</taxon>
    </lineage>
</organism>
<dbReference type="PANTHER" id="PTHR33375">
    <property type="entry name" value="CHROMOSOME-PARTITIONING PROTEIN PARB-RELATED"/>
    <property type="match status" value="1"/>
</dbReference>
<dbReference type="InterPro" id="IPR004437">
    <property type="entry name" value="ParB/RepB/Spo0J"/>
</dbReference>
<dbReference type="GO" id="GO:0005694">
    <property type="term" value="C:chromosome"/>
    <property type="evidence" value="ECO:0007669"/>
    <property type="project" value="TreeGrafter"/>
</dbReference>
<accession>A0A7W0HJ49</accession>
<dbReference type="SMART" id="SM00470">
    <property type="entry name" value="ParB"/>
    <property type="match status" value="1"/>
</dbReference>
<keyword evidence="3" id="KW-0238">DNA-binding</keyword>
<dbReference type="SUPFAM" id="SSF110849">
    <property type="entry name" value="ParB/Sulfiredoxin"/>
    <property type="match status" value="1"/>
</dbReference>
<sequence>MKADDAGATDKKRKRGLGKGLDALFPDIEIGDQNQQPDYFPCDINRICPNPFQPRRQFPREEMAELAESVKIHGVLQPLLVREAKNGYELIAGERRLRAAKMAGLFTVPVLVRGIGDQQLLALSIIENIQRADLNAMDEAEAYQRLLDEFGLTQEQVAGQVGKSRSAVANFLRLNQLADTVKEHVRTGDLSMGHARALLGANNASLQQTACRTVVSRKLSVRETEKLVGRLNTQSSDQPQPAASSEEIHFAGLEEDLGRRFGTRVKIKRQGKKGRVEIEFYDDNDLDRLLALLKTD</sequence>
<evidence type="ECO:0000256" key="1">
    <source>
        <dbReference type="ARBA" id="ARBA00006295"/>
    </source>
</evidence>
<dbReference type="FunFam" id="1.10.10.2830:FF:000001">
    <property type="entry name" value="Chromosome partitioning protein ParB"/>
    <property type="match status" value="1"/>
</dbReference>
<dbReference type="Pfam" id="PF02195">
    <property type="entry name" value="ParB_N"/>
    <property type="match status" value="1"/>
</dbReference>
<dbReference type="InterPro" id="IPR050336">
    <property type="entry name" value="Chromosome_partition/occlusion"/>
</dbReference>
<dbReference type="GO" id="GO:0003677">
    <property type="term" value="F:DNA binding"/>
    <property type="evidence" value="ECO:0007669"/>
    <property type="project" value="UniProtKB-KW"/>
</dbReference>
<evidence type="ECO:0000256" key="2">
    <source>
        <dbReference type="ARBA" id="ARBA00022829"/>
    </source>
</evidence>
<dbReference type="PANTHER" id="PTHR33375:SF1">
    <property type="entry name" value="CHROMOSOME-PARTITIONING PROTEIN PARB-RELATED"/>
    <property type="match status" value="1"/>
</dbReference>
<evidence type="ECO:0000313" key="5">
    <source>
        <dbReference type="EMBL" id="MBA2879827.1"/>
    </source>
</evidence>
<protein>
    <submittedName>
        <fullName evidence="5">ParB family chromosome partitioning protein</fullName>
    </submittedName>
</protein>
<dbReference type="RefSeq" id="WP_181549521.1">
    <property type="nucleotide sequence ID" value="NZ_JACDUS010000001.1"/>
</dbReference>
<dbReference type="InterPro" id="IPR003115">
    <property type="entry name" value="ParB_N"/>
</dbReference>
<comment type="similarity">
    <text evidence="1">Belongs to the ParB family.</text>
</comment>
<gene>
    <name evidence="5" type="ORF">HNR65_000134</name>
</gene>
<dbReference type="FunFam" id="3.90.1530.30:FF:000001">
    <property type="entry name" value="Chromosome partitioning protein ParB"/>
    <property type="match status" value="1"/>
</dbReference>
<dbReference type="InterPro" id="IPR041468">
    <property type="entry name" value="HTH_ParB/Spo0J"/>
</dbReference>
<evidence type="ECO:0000259" key="4">
    <source>
        <dbReference type="SMART" id="SM00470"/>
    </source>
</evidence>
<dbReference type="CDD" id="cd16393">
    <property type="entry name" value="SPO0J_N"/>
    <property type="match status" value="1"/>
</dbReference>
<dbReference type="NCBIfam" id="TIGR00180">
    <property type="entry name" value="parB_part"/>
    <property type="match status" value="1"/>
</dbReference>
<dbReference type="EMBL" id="JACDUS010000001">
    <property type="protein sequence ID" value="MBA2879827.1"/>
    <property type="molecule type" value="Genomic_DNA"/>
</dbReference>
<proteinExistence type="inferred from homology"/>
<dbReference type="SUPFAM" id="SSF109709">
    <property type="entry name" value="KorB DNA-binding domain-like"/>
    <property type="match status" value="1"/>
</dbReference>
<dbReference type="InterPro" id="IPR036086">
    <property type="entry name" value="ParB/Sulfiredoxin_sf"/>
</dbReference>
<evidence type="ECO:0000256" key="3">
    <source>
        <dbReference type="ARBA" id="ARBA00023125"/>
    </source>
</evidence>
<dbReference type="Gene3D" id="3.90.1530.30">
    <property type="match status" value="1"/>
</dbReference>
<dbReference type="Gene3D" id="1.10.10.2830">
    <property type="match status" value="1"/>
</dbReference>
<keyword evidence="2" id="KW-0159">Chromosome partition</keyword>
<dbReference type="Pfam" id="PF17762">
    <property type="entry name" value="HTH_ParB"/>
    <property type="match status" value="1"/>
</dbReference>
<dbReference type="InterPro" id="IPR057240">
    <property type="entry name" value="ParB_dimer_C"/>
</dbReference>
<evidence type="ECO:0000313" key="6">
    <source>
        <dbReference type="Proteomes" id="UP000525298"/>
    </source>
</evidence>
<reference evidence="5 6" key="1">
    <citation type="submission" date="2020-07" db="EMBL/GenBank/DDBJ databases">
        <title>Genomic Encyclopedia of Type Strains, Phase IV (KMG-IV): sequencing the most valuable type-strain genomes for metagenomic binning, comparative biology and taxonomic classification.</title>
        <authorList>
            <person name="Goeker M."/>
        </authorList>
    </citation>
    <scope>NUCLEOTIDE SEQUENCE [LARGE SCALE GENOMIC DNA]</scope>
    <source>
        <strain evidence="5 6">DSM 17721</strain>
    </source>
</reference>
<dbReference type="Proteomes" id="UP000525298">
    <property type="component" value="Unassembled WGS sequence"/>
</dbReference>
<comment type="caution">
    <text evidence="5">The sequence shown here is derived from an EMBL/GenBank/DDBJ whole genome shotgun (WGS) entry which is preliminary data.</text>
</comment>
<keyword evidence="6" id="KW-1185">Reference proteome</keyword>
<name>A0A7W0HJ49_9BACT</name>
<dbReference type="GO" id="GO:0045881">
    <property type="term" value="P:positive regulation of sporulation resulting in formation of a cellular spore"/>
    <property type="evidence" value="ECO:0007669"/>
    <property type="project" value="TreeGrafter"/>
</dbReference>
<dbReference type="Pfam" id="PF23552">
    <property type="entry name" value="ParB_C"/>
    <property type="match status" value="1"/>
</dbReference>
<dbReference type="GO" id="GO:0007059">
    <property type="term" value="P:chromosome segregation"/>
    <property type="evidence" value="ECO:0007669"/>
    <property type="project" value="UniProtKB-KW"/>
</dbReference>
<feature type="domain" description="ParB-like N-terminal" evidence="4">
    <location>
        <begin position="40"/>
        <end position="129"/>
    </location>
</feature>